<keyword evidence="2" id="KW-0378">Hydrolase</keyword>
<evidence type="ECO:0000256" key="1">
    <source>
        <dbReference type="SAM" id="SignalP"/>
    </source>
</evidence>
<organism evidence="2 3">
    <name type="scientific">Ligilactobacillus ruminis</name>
    <dbReference type="NCBI Taxonomy" id="1623"/>
    <lineage>
        <taxon>Bacteria</taxon>
        <taxon>Bacillati</taxon>
        <taxon>Bacillota</taxon>
        <taxon>Bacilli</taxon>
        <taxon>Lactobacillales</taxon>
        <taxon>Lactobacillaceae</taxon>
        <taxon>Ligilactobacillus</taxon>
    </lineage>
</organism>
<sequence length="290" mass="31980">MKIIKVLMVVMCLGVIAGCRQQTSKSVKKQAQVTQTKKVNKTPQKKSVPTLFVHGLQGSHKSTDGMISRLEQRVGVKKVLTINVDSNGNLQVEGKYQQVRHPLIQVNFLNNVADTATNALWLTKVLTYVKDDLKVIHVNLVGHSAGNLAIFQSLCQNNNLPKVDHYVSLAGPFDGVITMNDTANANQVDKQGKPQIYYPANDYYPSYQELLNQAASFPKKTKVLLIYGNLEDGSNSDTLVSEASALSLKYLLKNNPLTVKCLKGSEATHSGLHESRKVDLWIADFLGFKA</sequence>
<dbReference type="SUPFAM" id="SSF53474">
    <property type="entry name" value="alpha/beta-Hydrolases"/>
    <property type="match status" value="1"/>
</dbReference>
<name>A0ABY1AEK0_9LACO</name>
<dbReference type="GO" id="GO:0016787">
    <property type="term" value="F:hydrolase activity"/>
    <property type="evidence" value="ECO:0007669"/>
    <property type="project" value="UniProtKB-KW"/>
</dbReference>
<dbReference type="Pfam" id="PF06028">
    <property type="entry name" value="DUF915"/>
    <property type="match status" value="1"/>
</dbReference>
<protein>
    <submittedName>
        <fullName evidence="2">Uncharacterized protein with an alpha/beta hydrolase fold</fullName>
    </submittedName>
</protein>
<evidence type="ECO:0000313" key="3">
    <source>
        <dbReference type="Proteomes" id="UP000182089"/>
    </source>
</evidence>
<dbReference type="Proteomes" id="UP000182089">
    <property type="component" value="Unassembled WGS sequence"/>
</dbReference>
<comment type="caution">
    <text evidence="2">The sequence shown here is derived from an EMBL/GenBank/DDBJ whole genome shotgun (WGS) entry which is preliminary data.</text>
</comment>
<gene>
    <name evidence="2" type="ORF">SAMN05216431_11825</name>
</gene>
<keyword evidence="1" id="KW-0732">Signal</keyword>
<reference evidence="2 3" key="1">
    <citation type="submission" date="2016-10" db="EMBL/GenBank/DDBJ databases">
        <authorList>
            <person name="Varghese N."/>
            <person name="Submissions S."/>
        </authorList>
    </citation>
    <scope>NUCLEOTIDE SEQUENCE [LARGE SCALE GENOMIC DNA]</scope>
    <source>
        <strain evidence="2 3">WC1T17</strain>
    </source>
</reference>
<evidence type="ECO:0000313" key="2">
    <source>
        <dbReference type="EMBL" id="SEM99005.1"/>
    </source>
</evidence>
<dbReference type="InterPro" id="IPR010315">
    <property type="entry name" value="DUF915_hydro-like"/>
</dbReference>
<accession>A0ABY1AEK0</accession>
<dbReference type="PROSITE" id="PS51257">
    <property type="entry name" value="PROKAR_LIPOPROTEIN"/>
    <property type="match status" value="1"/>
</dbReference>
<proteinExistence type="predicted"/>
<dbReference type="InterPro" id="IPR029058">
    <property type="entry name" value="AB_hydrolase_fold"/>
</dbReference>
<feature type="signal peptide" evidence="1">
    <location>
        <begin position="1"/>
        <end position="17"/>
    </location>
</feature>
<dbReference type="Gene3D" id="3.40.50.1820">
    <property type="entry name" value="alpha/beta hydrolase"/>
    <property type="match status" value="1"/>
</dbReference>
<dbReference type="EMBL" id="FOCC01000018">
    <property type="protein sequence ID" value="SEM99005.1"/>
    <property type="molecule type" value="Genomic_DNA"/>
</dbReference>
<feature type="chain" id="PRO_5045699291" evidence="1">
    <location>
        <begin position="18"/>
        <end position="290"/>
    </location>
</feature>